<reference evidence="5 6" key="1">
    <citation type="submission" date="2019-07" db="EMBL/GenBank/DDBJ databases">
        <title>Genome assembly of two rare yeast pathogens: Diutina rugosa and Trichomonascus ciferrii.</title>
        <authorList>
            <person name="Mixao V."/>
            <person name="Saus E."/>
            <person name="Hansen A."/>
            <person name="Lass-Flor C."/>
            <person name="Gabaldon T."/>
        </authorList>
    </citation>
    <scope>NUCLEOTIDE SEQUENCE [LARGE SCALE GENOMIC DNA]</scope>
    <source>
        <strain evidence="5 6">CBS 613</strain>
    </source>
</reference>
<dbReference type="SUPFAM" id="SSF103657">
    <property type="entry name" value="BAR/IMD domain-like"/>
    <property type="match status" value="1"/>
</dbReference>
<dbReference type="PROSITE" id="PS51021">
    <property type="entry name" value="BAR"/>
    <property type="match status" value="1"/>
</dbReference>
<proteinExistence type="predicted"/>
<gene>
    <name evidence="5" type="ORF">DIURU_002280</name>
</gene>
<keyword evidence="6" id="KW-1185">Reference proteome</keyword>
<evidence type="ECO:0000259" key="4">
    <source>
        <dbReference type="PROSITE" id="PS51021"/>
    </source>
</evidence>
<dbReference type="InterPro" id="IPR046982">
    <property type="entry name" value="BIN3/RVS161-like"/>
</dbReference>
<evidence type="ECO:0000313" key="5">
    <source>
        <dbReference type="EMBL" id="KAA8903768.1"/>
    </source>
</evidence>
<dbReference type="GO" id="GO:1990528">
    <property type="term" value="C:Rvs161p-Rvs167p complex"/>
    <property type="evidence" value="ECO:0007669"/>
    <property type="project" value="TreeGrafter"/>
</dbReference>
<dbReference type="InterPro" id="IPR027267">
    <property type="entry name" value="AH/BAR_dom_sf"/>
</dbReference>
<dbReference type="RefSeq" id="XP_034012974.1">
    <property type="nucleotide sequence ID" value="XM_034154914.1"/>
</dbReference>
<evidence type="ECO:0000256" key="1">
    <source>
        <dbReference type="ARBA" id="ARBA00004245"/>
    </source>
</evidence>
<dbReference type="GeneID" id="54780931"/>
<dbReference type="GO" id="GO:0097320">
    <property type="term" value="P:plasma membrane tubulation"/>
    <property type="evidence" value="ECO:0007669"/>
    <property type="project" value="TreeGrafter"/>
</dbReference>
<dbReference type="SMART" id="SM00721">
    <property type="entry name" value="BAR"/>
    <property type="match status" value="1"/>
</dbReference>
<comment type="caution">
    <text evidence="5">The sequence shown here is derived from an EMBL/GenBank/DDBJ whole genome shotgun (WGS) entry which is preliminary data.</text>
</comment>
<dbReference type="Gene3D" id="1.20.1270.60">
    <property type="entry name" value="Arfaptin homology (AH) domain/BAR domain"/>
    <property type="match status" value="1"/>
</dbReference>
<dbReference type="VEuPathDB" id="FungiDB:DIURU_002280"/>
<sequence length="257" mass="28996">MSWNGFKKAVHRAGAGVSVKAQDKTVDKSFDIDDRRYQALRKAGTSLQKASKNYLDGIRAVTVAQVAIADIVSQSSTSISHAGQVYLDTMRNFDSDRDAQIDTPFRETVLDPVTNFTNYFTEADAAIKKRNHKKTDYEMCKAKVRKLIDKPPKDAGKLPAAEKELALAKTIYEELNEQLKTELPILISLRVPYFDPSFEACIKVHKRFCTESYARLAQIQQYLPPETRDQYANGELDTQIDDMIVHMNSLNIATLGR</sequence>
<accession>A0A642UR43</accession>
<dbReference type="Proteomes" id="UP000449547">
    <property type="component" value="Unassembled WGS sequence"/>
</dbReference>
<dbReference type="GO" id="GO:0031097">
    <property type="term" value="C:medial cortex"/>
    <property type="evidence" value="ECO:0007669"/>
    <property type="project" value="TreeGrafter"/>
</dbReference>
<dbReference type="AlphaFoldDB" id="A0A642UR43"/>
<evidence type="ECO:0000256" key="2">
    <source>
        <dbReference type="ARBA" id="ARBA00022490"/>
    </source>
</evidence>
<dbReference type="GO" id="GO:0030479">
    <property type="term" value="C:actin cortical patch"/>
    <property type="evidence" value="ECO:0007669"/>
    <property type="project" value="TreeGrafter"/>
</dbReference>
<dbReference type="GO" id="GO:0008289">
    <property type="term" value="F:lipid binding"/>
    <property type="evidence" value="ECO:0007669"/>
    <property type="project" value="TreeGrafter"/>
</dbReference>
<keyword evidence="2" id="KW-0963">Cytoplasm</keyword>
<dbReference type="OrthoDB" id="446293at2759"/>
<keyword evidence="3" id="KW-0206">Cytoskeleton</keyword>
<dbReference type="PANTHER" id="PTHR47174:SF3">
    <property type="entry name" value="BRIDGING INTEGRATOR 3"/>
    <property type="match status" value="1"/>
</dbReference>
<dbReference type="Pfam" id="PF03114">
    <property type="entry name" value="BAR"/>
    <property type="match status" value="1"/>
</dbReference>
<name>A0A642UR43_DIURU</name>
<dbReference type="FunFam" id="1.20.1270.60:FF:000014">
    <property type="entry name" value="Protein hob3, variant"/>
    <property type="match status" value="1"/>
</dbReference>
<dbReference type="GO" id="GO:0051666">
    <property type="term" value="P:actin cortical patch localization"/>
    <property type="evidence" value="ECO:0007669"/>
    <property type="project" value="InterPro"/>
</dbReference>
<feature type="domain" description="BAR" evidence="4">
    <location>
        <begin position="15"/>
        <end position="232"/>
    </location>
</feature>
<dbReference type="EMBL" id="SWFT01000066">
    <property type="protein sequence ID" value="KAA8903768.1"/>
    <property type="molecule type" value="Genomic_DNA"/>
</dbReference>
<comment type="subcellular location">
    <subcellularLocation>
        <location evidence="1">Cytoplasm</location>
        <location evidence="1">Cytoskeleton</location>
    </subcellularLocation>
</comment>
<dbReference type="GO" id="GO:0043332">
    <property type="term" value="C:mating projection tip"/>
    <property type="evidence" value="ECO:0007669"/>
    <property type="project" value="TreeGrafter"/>
</dbReference>
<organism evidence="5 6">
    <name type="scientific">Diutina rugosa</name>
    <name type="common">Yeast</name>
    <name type="synonym">Candida rugosa</name>
    <dbReference type="NCBI Taxonomy" id="5481"/>
    <lineage>
        <taxon>Eukaryota</taxon>
        <taxon>Fungi</taxon>
        <taxon>Dikarya</taxon>
        <taxon>Ascomycota</taxon>
        <taxon>Saccharomycotina</taxon>
        <taxon>Pichiomycetes</taxon>
        <taxon>Debaryomycetaceae</taxon>
        <taxon>Diutina</taxon>
    </lineage>
</organism>
<dbReference type="OMA" id="FRDVNTQ"/>
<dbReference type="PANTHER" id="PTHR47174">
    <property type="entry name" value="BRIDGING INTEGRATOR 3"/>
    <property type="match status" value="1"/>
</dbReference>
<dbReference type="InterPro" id="IPR004148">
    <property type="entry name" value="BAR_dom"/>
</dbReference>
<evidence type="ECO:0000256" key="3">
    <source>
        <dbReference type="ARBA" id="ARBA00023212"/>
    </source>
</evidence>
<protein>
    <recommendedName>
        <fullName evidence="4">BAR domain-containing protein</fullName>
    </recommendedName>
</protein>
<dbReference type="GO" id="GO:0006897">
    <property type="term" value="P:endocytosis"/>
    <property type="evidence" value="ECO:0007669"/>
    <property type="project" value="InterPro"/>
</dbReference>
<evidence type="ECO:0000313" key="6">
    <source>
        <dbReference type="Proteomes" id="UP000449547"/>
    </source>
</evidence>